<dbReference type="Gene3D" id="3.40.50.150">
    <property type="entry name" value="Vaccinia Virus protein VP39"/>
    <property type="match status" value="1"/>
</dbReference>
<dbReference type="InParanoid" id="M5EGL1"/>
<reference evidence="4" key="1">
    <citation type="journal article" date="2013" name="Genome Announc.">
        <title>Genome Sequence of Halanaerobium saccharolyticum subsp. saccharolyticum Strain DSM 6643T, a Halophilic Hydrogen-Producing Bacterium.</title>
        <authorList>
            <person name="Kivisto A."/>
            <person name="Larjo A."/>
            <person name="Ciranna A."/>
            <person name="Santala V."/>
            <person name="Roos C."/>
            <person name="Karp M."/>
        </authorList>
    </citation>
    <scope>NUCLEOTIDE SEQUENCE [LARGE SCALE GENOMIC DNA]</scope>
    <source>
        <strain evidence="4">DSM 6643</strain>
    </source>
</reference>
<dbReference type="PANTHER" id="PTHR43861">
    <property type="entry name" value="TRANS-ACONITATE 2-METHYLTRANSFERASE-RELATED"/>
    <property type="match status" value="1"/>
</dbReference>
<evidence type="ECO:0000313" key="4">
    <source>
        <dbReference type="Proteomes" id="UP000012063"/>
    </source>
</evidence>
<dbReference type="eggNOG" id="COG2226">
    <property type="taxonomic scope" value="Bacteria"/>
</dbReference>
<dbReference type="AlphaFoldDB" id="M5EGL1"/>
<accession>M5EGL1</accession>
<dbReference type="RefSeq" id="WP_005489859.1">
    <property type="nucleotide sequence ID" value="NZ_CAUI01000023.1"/>
</dbReference>
<proteinExistence type="predicted"/>
<dbReference type="InterPro" id="IPR016461">
    <property type="entry name" value="COMT-like"/>
</dbReference>
<dbReference type="EMBL" id="CAUI01000023">
    <property type="protein sequence ID" value="CCU80592.1"/>
    <property type="molecule type" value="Genomic_DNA"/>
</dbReference>
<dbReference type="GO" id="GO:0008168">
    <property type="term" value="F:methyltransferase activity"/>
    <property type="evidence" value="ECO:0007669"/>
    <property type="project" value="InterPro"/>
</dbReference>
<sequence length="194" mass="23036">MKKNDFNQYDFENPHWLEKLVDKTIMKYFAWFFYRHFLSFINIEGDENILDFGSGSGNLAKCVLKNINDEGSLICLEPSNYWSNLAKKRLKDYKKVDFINDDIRRAEIQNDNFDIIYIYYVIHDINPQARQEIVEVIAKKLKKDGKLYIKEPTKESHGMKKKEIINLMKKFNLKLEKSIENKSSFNGEFSNVKN</sequence>
<dbReference type="InterPro" id="IPR041698">
    <property type="entry name" value="Methyltransf_25"/>
</dbReference>
<dbReference type="InterPro" id="IPR029063">
    <property type="entry name" value="SAM-dependent_MTases_sf"/>
</dbReference>
<dbReference type="SUPFAM" id="SSF53335">
    <property type="entry name" value="S-adenosyl-L-methionine-dependent methyltransferases"/>
    <property type="match status" value="1"/>
</dbReference>
<evidence type="ECO:0000256" key="1">
    <source>
        <dbReference type="ARBA" id="ARBA00022679"/>
    </source>
</evidence>
<evidence type="ECO:0000259" key="2">
    <source>
        <dbReference type="Pfam" id="PF13649"/>
    </source>
</evidence>
<dbReference type="Proteomes" id="UP000012063">
    <property type="component" value="Unassembled WGS sequence"/>
</dbReference>
<keyword evidence="4" id="KW-1185">Reference proteome</keyword>
<dbReference type="Pfam" id="PF13649">
    <property type="entry name" value="Methyltransf_25"/>
    <property type="match status" value="1"/>
</dbReference>
<evidence type="ECO:0000313" key="3">
    <source>
        <dbReference type="EMBL" id="CCU80592.1"/>
    </source>
</evidence>
<gene>
    <name evidence="3" type="ORF">HSACCH_02155</name>
</gene>
<dbReference type="PROSITE" id="PS51683">
    <property type="entry name" value="SAM_OMT_II"/>
    <property type="match status" value="1"/>
</dbReference>
<dbReference type="CDD" id="cd02440">
    <property type="entry name" value="AdoMet_MTases"/>
    <property type="match status" value="1"/>
</dbReference>
<protein>
    <recommendedName>
        <fullName evidence="2">Methyltransferase domain-containing protein</fullName>
    </recommendedName>
</protein>
<dbReference type="OrthoDB" id="9808140at2"/>
<keyword evidence="1" id="KW-0808">Transferase</keyword>
<comment type="caution">
    <text evidence="3">The sequence shown here is derived from an EMBL/GenBank/DDBJ whole genome shotgun (WGS) entry which is preliminary data.</text>
</comment>
<feature type="domain" description="Methyltransferase" evidence="2">
    <location>
        <begin position="49"/>
        <end position="145"/>
    </location>
</feature>
<dbReference type="STRING" id="1293054.HSACCH_02155"/>
<organism evidence="3 4">
    <name type="scientific">Halanaerobium saccharolyticum subsp. saccharolyticum DSM 6643</name>
    <dbReference type="NCBI Taxonomy" id="1293054"/>
    <lineage>
        <taxon>Bacteria</taxon>
        <taxon>Bacillati</taxon>
        <taxon>Bacillota</taxon>
        <taxon>Clostridia</taxon>
        <taxon>Halanaerobiales</taxon>
        <taxon>Halanaerobiaceae</taxon>
        <taxon>Halanaerobium</taxon>
    </lineage>
</organism>
<name>M5EGL1_9FIRM</name>